<dbReference type="InterPro" id="IPR011856">
    <property type="entry name" value="tRNA_endonuc-like_dom_sf"/>
</dbReference>
<dbReference type="Gene3D" id="3.40.1350.10">
    <property type="match status" value="1"/>
</dbReference>
<dbReference type="Proteomes" id="UP000609121">
    <property type="component" value="Unassembled WGS sequence"/>
</dbReference>
<dbReference type="EMBL" id="JACVXA010000015">
    <property type="protein sequence ID" value="MBE3638065.1"/>
    <property type="molecule type" value="Genomic_DNA"/>
</dbReference>
<dbReference type="GO" id="GO:0004519">
    <property type="term" value="F:endonuclease activity"/>
    <property type="evidence" value="ECO:0007669"/>
    <property type="project" value="InterPro"/>
</dbReference>
<feature type="domain" description="Endonuclease NucS C-terminal" evidence="2">
    <location>
        <begin position="135"/>
        <end position="230"/>
    </location>
</feature>
<proteinExistence type="predicted"/>
<name>A0A8J6YUP0_9RHOB</name>
<gene>
    <name evidence="3" type="ORF">ICN82_07595</name>
</gene>
<organism evidence="3 4">
    <name type="scientific">Mangrovicoccus algicola</name>
    <dbReference type="NCBI Taxonomy" id="2771008"/>
    <lineage>
        <taxon>Bacteria</taxon>
        <taxon>Pseudomonadati</taxon>
        <taxon>Pseudomonadota</taxon>
        <taxon>Alphaproteobacteria</taxon>
        <taxon>Rhodobacterales</taxon>
        <taxon>Paracoccaceae</taxon>
        <taxon>Mangrovicoccus</taxon>
    </lineage>
</organism>
<evidence type="ECO:0000313" key="3">
    <source>
        <dbReference type="EMBL" id="MBE3638065.1"/>
    </source>
</evidence>
<evidence type="ECO:0000256" key="1">
    <source>
        <dbReference type="ARBA" id="ARBA00023125"/>
    </source>
</evidence>
<reference evidence="3" key="1">
    <citation type="submission" date="2020-09" db="EMBL/GenBank/DDBJ databases">
        <title>A novel bacterium of genus Mangrovicoccus, isolated from South China Sea.</title>
        <authorList>
            <person name="Huang H."/>
            <person name="Mo K."/>
            <person name="Hu Y."/>
        </authorList>
    </citation>
    <scope>NUCLEOTIDE SEQUENCE</scope>
    <source>
        <strain evidence="3">HB182678</strain>
    </source>
</reference>
<dbReference type="GO" id="GO:0003677">
    <property type="term" value="F:DNA binding"/>
    <property type="evidence" value="ECO:0007669"/>
    <property type="project" value="UniProtKB-KW"/>
</dbReference>
<dbReference type="CDD" id="cd22341">
    <property type="entry name" value="NucS-like"/>
    <property type="match status" value="1"/>
</dbReference>
<sequence length="251" mass="27633">MDQAGFRQWLETSYEHLAKRTIDTYISDLRRVVKEYGPIEGIVSDGGLENLRRELSYSAADERANRPNPSRLAINGSLSKTLPAYRKAVDLFAKYINETAGSTEIAAAAMSERLDDGPWPEPSATVDKKQRLALERDLQKALRRQIGALESGLAIADDGTEHSVPSGFIDILCRDNAGTLVVVELKAGTTDPRVVAQTLGYMGDLMDDNPDTPVRGIIVAHDFDKRTRSAAKAVPNLRLVRYAISFDFEPA</sequence>
<dbReference type="AlphaFoldDB" id="A0A8J6YUP0"/>
<evidence type="ECO:0000313" key="4">
    <source>
        <dbReference type="Proteomes" id="UP000609121"/>
    </source>
</evidence>
<protein>
    <submittedName>
        <fullName evidence="3">DUF91 domain-containing protein</fullName>
    </submittedName>
</protein>
<keyword evidence="4" id="KW-1185">Reference proteome</keyword>
<keyword evidence="1" id="KW-0238">DNA-binding</keyword>
<dbReference type="InterPro" id="IPR048301">
    <property type="entry name" value="NucS_C"/>
</dbReference>
<dbReference type="PANTHER" id="PTHR38814">
    <property type="entry name" value="ENDONUCLEASE NUCS"/>
    <property type="match status" value="1"/>
</dbReference>
<evidence type="ECO:0000259" key="2">
    <source>
        <dbReference type="Pfam" id="PF01939"/>
    </source>
</evidence>
<dbReference type="InterPro" id="IPR002793">
    <property type="entry name" value="Endonuclease_NucS"/>
</dbReference>
<dbReference type="Pfam" id="PF01939">
    <property type="entry name" value="NucS_C"/>
    <property type="match status" value="1"/>
</dbReference>
<dbReference type="PANTHER" id="PTHR38814:SF1">
    <property type="entry name" value="ENDONUCLEASE NUCS"/>
    <property type="match status" value="1"/>
</dbReference>
<comment type="caution">
    <text evidence="3">The sequence shown here is derived from an EMBL/GenBank/DDBJ whole genome shotgun (WGS) entry which is preliminary data.</text>
</comment>
<accession>A0A8J6YUP0</accession>